<comment type="similarity">
    <text evidence="1">Belongs to the inositol monophosphatase superfamily.</text>
</comment>
<dbReference type="Proteomes" id="UP000001292">
    <property type="component" value="Unassembled WGS sequence"/>
</dbReference>
<keyword evidence="4" id="KW-1185">Reference proteome</keyword>
<keyword evidence="2" id="KW-0479">Metal-binding</keyword>
<sequence>MSHSVDVEKCLEVASNLVSEAGRLIARNNEQRQDFVCKSNDIDLVTQTDKDVEQLLMDGIRRHFPEHKFIGEEESSGEEGVNKVTELGFVYNPILEQRFTARRGHGAFYNGRRIHVSGQKELGQSAGHQ</sequence>
<evidence type="ECO:0000313" key="3">
    <source>
        <dbReference type="EMBL" id="EDW44329.1"/>
    </source>
</evidence>
<gene>
    <name evidence="3" type="primary">Dsec\GM22156</name>
    <name evidence="3" type="ORF">Dsec_GM22156</name>
</gene>
<dbReference type="PANTHER" id="PTHR20854:SF4">
    <property type="entry name" value="INOSITOL-1-MONOPHOSPHATASE-RELATED"/>
    <property type="match status" value="1"/>
</dbReference>
<dbReference type="GO" id="GO:0046872">
    <property type="term" value="F:metal ion binding"/>
    <property type="evidence" value="ECO:0007669"/>
    <property type="project" value="UniProtKB-KW"/>
</dbReference>
<dbReference type="OMA" id="NTHRSDE"/>
<dbReference type="STRING" id="7238.B4IAL6"/>
<dbReference type="GO" id="GO:0007165">
    <property type="term" value="P:signal transduction"/>
    <property type="evidence" value="ECO:0007669"/>
    <property type="project" value="TreeGrafter"/>
</dbReference>
<protein>
    <submittedName>
        <fullName evidence="3">GM22156</fullName>
    </submittedName>
</protein>
<feature type="binding site" evidence="2">
    <location>
        <position position="72"/>
    </location>
    <ligand>
        <name>Mg(2+)</name>
        <dbReference type="ChEBI" id="CHEBI:18420"/>
        <label>1</label>
        <note>catalytic</note>
    </ligand>
</feature>
<dbReference type="SUPFAM" id="SSF56655">
    <property type="entry name" value="Carbohydrate phosphatase"/>
    <property type="match status" value="1"/>
</dbReference>
<dbReference type="SMR" id="B4IAL6"/>
<dbReference type="PhylomeDB" id="B4IAL6"/>
<keyword evidence="2" id="KW-0460">Magnesium</keyword>
<reference evidence="3 4" key="1">
    <citation type="journal article" date="2007" name="Nature">
        <title>Evolution of genes and genomes on the Drosophila phylogeny.</title>
        <authorList>
            <consortium name="Drosophila 12 Genomes Consortium"/>
            <person name="Clark A.G."/>
            <person name="Eisen M.B."/>
            <person name="Smith D.R."/>
            <person name="Bergman C.M."/>
            <person name="Oliver B."/>
            <person name="Markow T.A."/>
            <person name="Kaufman T.C."/>
            <person name="Kellis M."/>
            <person name="Gelbart W."/>
            <person name="Iyer V.N."/>
            <person name="Pollard D.A."/>
            <person name="Sackton T.B."/>
            <person name="Larracuente A.M."/>
            <person name="Singh N.D."/>
            <person name="Abad J.P."/>
            <person name="Abt D.N."/>
            <person name="Adryan B."/>
            <person name="Aguade M."/>
            <person name="Akashi H."/>
            <person name="Anderson W.W."/>
            <person name="Aquadro C.F."/>
            <person name="Ardell D.H."/>
            <person name="Arguello R."/>
            <person name="Artieri C.G."/>
            <person name="Barbash D.A."/>
            <person name="Barker D."/>
            <person name="Barsanti P."/>
            <person name="Batterham P."/>
            <person name="Batzoglou S."/>
            <person name="Begun D."/>
            <person name="Bhutkar A."/>
            <person name="Blanco E."/>
            <person name="Bosak S.A."/>
            <person name="Bradley R.K."/>
            <person name="Brand A.D."/>
            <person name="Brent M.R."/>
            <person name="Brooks A.N."/>
            <person name="Brown R.H."/>
            <person name="Butlin R.K."/>
            <person name="Caggese C."/>
            <person name="Calvi B.R."/>
            <person name="Bernardo de Carvalho A."/>
            <person name="Caspi A."/>
            <person name="Castrezana S."/>
            <person name="Celniker S.E."/>
            <person name="Chang J.L."/>
            <person name="Chapple C."/>
            <person name="Chatterji S."/>
            <person name="Chinwalla A."/>
            <person name="Civetta A."/>
            <person name="Clifton S.W."/>
            <person name="Comeron J.M."/>
            <person name="Costello J.C."/>
            <person name="Coyne J.A."/>
            <person name="Daub J."/>
            <person name="David R.G."/>
            <person name="Delcher A.L."/>
            <person name="Delehaunty K."/>
            <person name="Do C.B."/>
            <person name="Ebling H."/>
            <person name="Edwards K."/>
            <person name="Eickbush T."/>
            <person name="Evans J.D."/>
            <person name="Filipski A."/>
            <person name="Findeiss S."/>
            <person name="Freyhult E."/>
            <person name="Fulton L."/>
            <person name="Fulton R."/>
            <person name="Garcia A.C."/>
            <person name="Gardiner A."/>
            <person name="Garfield D.A."/>
            <person name="Garvin B.E."/>
            <person name="Gibson G."/>
            <person name="Gilbert D."/>
            <person name="Gnerre S."/>
            <person name="Godfrey J."/>
            <person name="Good R."/>
            <person name="Gotea V."/>
            <person name="Gravely B."/>
            <person name="Greenberg A.J."/>
            <person name="Griffiths-Jones S."/>
            <person name="Gross S."/>
            <person name="Guigo R."/>
            <person name="Gustafson E.A."/>
            <person name="Haerty W."/>
            <person name="Hahn M.W."/>
            <person name="Halligan D.L."/>
            <person name="Halpern A.L."/>
            <person name="Halter G.M."/>
            <person name="Han M.V."/>
            <person name="Heger A."/>
            <person name="Hillier L."/>
            <person name="Hinrichs A.S."/>
            <person name="Holmes I."/>
            <person name="Hoskins R.A."/>
            <person name="Hubisz M.J."/>
            <person name="Hultmark D."/>
            <person name="Huntley M.A."/>
            <person name="Jaffe D.B."/>
            <person name="Jagadeeshan S."/>
            <person name="Jeck W.R."/>
            <person name="Johnson J."/>
            <person name="Jones C.D."/>
            <person name="Jordan W.C."/>
            <person name="Karpen G.H."/>
            <person name="Kataoka E."/>
            <person name="Keightley P.D."/>
            <person name="Kheradpour P."/>
            <person name="Kirkness E.F."/>
            <person name="Koerich L.B."/>
            <person name="Kristiansen K."/>
            <person name="Kudrna D."/>
            <person name="Kulathinal R.J."/>
            <person name="Kumar S."/>
            <person name="Kwok R."/>
            <person name="Lander E."/>
            <person name="Langley C.H."/>
            <person name="Lapoint R."/>
            <person name="Lazzaro B.P."/>
            <person name="Lee S.J."/>
            <person name="Levesque L."/>
            <person name="Li R."/>
            <person name="Lin C.F."/>
            <person name="Lin M.F."/>
            <person name="Lindblad-Toh K."/>
            <person name="Llopart A."/>
            <person name="Long M."/>
            <person name="Low L."/>
            <person name="Lozovsky E."/>
            <person name="Lu J."/>
            <person name="Luo M."/>
            <person name="Machado C.A."/>
            <person name="Makalowski W."/>
            <person name="Marzo M."/>
            <person name="Matsuda M."/>
            <person name="Matzkin L."/>
            <person name="McAllister B."/>
            <person name="McBride C.S."/>
            <person name="McKernan B."/>
            <person name="McKernan K."/>
            <person name="Mendez-Lago M."/>
            <person name="Minx P."/>
            <person name="Mollenhauer M.U."/>
            <person name="Montooth K."/>
            <person name="Mount S.M."/>
            <person name="Mu X."/>
            <person name="Myers E."/>
            <person name="Negre B."/>
            <person name="Newfeld S."/>
            <person name="Nielsen R."/>
            <person name="Noor M.A."/>
            <person name="O'Grady P."/>
            <person name="Pachter L."/>
            <person name="Papaceit M."/>
            <person name="Parisi M.J."/>
            <person name="Parisi M."/>
            <person name="Parts L."/>
            <person name="Pedersen J.S."/>
            <person name="Pesole G."/>
            <person name="Phillippy A.M."/>
            <person name="Ponting C.P."/>
            <person name="Pop M."/>
            <person name="Porcelli D."/>
            <person name="Powell J.R."/>
            <person name="Prohaska S."/>
            <person name="Pruitt K."/>
            <person name="Puig M."/>
            <person name="Quesneville H."/>
            <person name="Ram K.R."/>
            <person name="Rand D."/>
            <person name="Rasmussen M.D."/>
            <person name="Reed L.K."/>
            <person name="Reenan R."/>
            <person name="Reily A."/>
            <person name="Remington K.A."/>
            <person name="Rieger T.T."/>
            <person name="Ritchie M.G."/>
            <person name="Robin C."/>
            <person name="Rogers Y.H."/>
            <person name="Rohde C."/>
            <person name="Rozas J."/>
            <person name="Rubenfield M.J."/>
            <person name="Ruiz A."/>
            <person name="Russo S."/>
            <person name="Salzberg S.L."/>
            <person name="Sanchez-Gracia A."/>
            <person name="Saranga D.J."/>
            <person name="Sato H."/>
            <person name="Schaeffer S.W."/>
            <person name="Schatz M.C."/>
            <person name="Schlenke T."/>
            <person name="Schwartz R."/>
            <person name="Segarra C."/>
            <person name="Singh R.S."/>
            <person name="Sirot L."/>
            <person name="Sirota M."/>
            <person name="Sisneros N.B."/>
            <person name="Smith C.D."/>
            <person name="Smith T.F."/>
            <person name="Spieth J."/>
            <person name="Stage D.E."/>
            <person name="Stark A."/>
            <person name="Stephan W."/>
            <person name="Strausberg R.L."/>
            <person name="Strempel S."/>
            <person name="Sturgill D."/>
            <person name="Sutton G."/>
            <person name="Sutton G.G."/>
            <person name="Tao W."/>
            <person name="Teichmann S."/>
            <person name="Tobari Y.N."/>
            <person name="Tomimura Y."/>
            <person name="Tsolas J.M."/>
            <person name="Valente V.L."/>
            <person name="Venter E."/>
            <person name="Venter J.C."/>
            <person name="Vicario S."/>
            <person name="Vieira F.G."/>
            <person name="Vilella A.J."/>
            <person name="Villasante A."/>
            <person name="Walenz B."/>
            <person name="Wang J."/>
            <person name="Wasserman M."/>
            <person name="Watts T."/>
            <person name="Wilson D."/>
            <person name="Wilson R.K."/>
            <person name="Wing R.A."/>
            <person name="Wolfner M.F."/>
            <person name="Wong A."/>
            <person name="Wong G.K."/>
            <person name="Wu C.I."/>
            <person name="Wu G."/>
            <person name="Yamamoto D."/>
            <person name="Yang H.P."/>
            <person name="Yang S.P."/>
            <person name="Yorke J.A."/>
            <person name="Yoshida K."/>
            <person name="Zdobnov E."/>
            <person name="Zhang P."/>
            <person name="Zhang Y."/>
            <person name="Zimin A.V."/>
            <person name="Baldwin J."/>
            <person name="Abdouelleil A."/>
            <person name="Abdulkadir J."/>
            <person name="Abebe A."/>
            <person name="Abera B."/>
            <person name="Abreu J."/>
            <person name="Acer S.C."/>
            <person name="Aftuck L."/>
            <person name="Alexander A."/>
            <person name="An P."/>
            <person name="Anderson E."/>
            <person name="Anderson S."/>
            <person name="Arachi H."/>
            <person name="Azer M."/>
            <person name="Bachantsang P."/>
            <person name="Barry A."/>
            <person name="Bayul T."/>
            <person name="Berlin A."/>
            <person name="Bessette D."/>
            <person name="Bloom T."/>
            <person name="Blye J."/>
            <person name="Boguslavskiy L."/>
            <person name="Bonnet C."/>
            <person name="Boukhgalter B."/>
            <person name="Bourzgui I."/>
            <person name="Brown A."/>
            <person name="Cahill P."/>
            <person name="Channer S."/>
            <person name="Cheshatsang Y."/>
            <person name="Chuda L."/>
            <person name="Citroen M."/>
            <person name="Collymore A."/>
            <person name="Cooke P."/>
            <person name="Costello M."/>
            <person name="D'Aco K."/>
            <person name="Daza R."/>
            <person name="De Haan G."/>
            <person name="DeGray S."/>
            <person name="DeMaso C."/>
            <person name="Dhargay N."/>
            <person name="Dooley K."/>
            <person name="Dooley E."/>
            <person name="Doricent M."/>
            <person name="Dorje P."/>
            <person name="Dorjee K."/>
            <person name="Dupes A."/>
            <person name="Elong R."/>
            <person name="Falk J."/>
            <person name="Farina A."/>
            <person name="Faro S."/>
            <person name="Ferguson D."/>
            <person name="Fisher S."/>
            <person name="Foley C.D."/>
            <person name="Franke A."/>
            <person name="Friedrich D."/>
            <person name="Gadbois L."/>
            <person name="Gearin G."/>
            <person name="Gearin C.R."/>
            <person name="Giannoukos G."/>
            <person name="Goode T."/>
            <person name="Graham J."/>
            <person name="Grandbois E."/>
            <person name="Grewal S."/>
            <person name="Gyaltsen K."/>
            <person name="Hafez N."/>
            <person name="Hagos B."/>
            <person name="Hall J."/>
            <person name="Henson C."/>
            <person name="Hollinger A."/>
            <person name="Honan T."/>
            <person name="Huard M.D."/>
            <person name="Hughes L."/>
            <person name="Hurhula B."/>
            <person name="Husby M.E."/>
            <person name="Kamat A."/>
            <person name="Kanga B."/>
            <person name="Kashin S."/>
            <person name="Khazanovich D."/>
            <person name="Kisner P."/>
            <person name="Lance K."/>
            <person name="Lara M."/>
            <person name="Lee W."/>
            <person name="Lennon N."/>
            <person name="Letendre F."/>
            <person name="LeVine R."/>
            <person name="Lipovsky A."/>
            <person name="Liu X."/>
            <person name="Liu J."/>
            <person name="Liu S."/>
            <person name="Lokyitsang T."/>
            <person name="Lokyitsang Y."/>
            <person name="Lubonja R."/>
            <person name="Lui A."/>
            <person name="MacDonald P."/>
            <person name="Magnisalis V."/>
            <person name="Maru K."/>
            <person name="Matthews C."/>
            <person name="McCusker W."/>
            <person name="McDonough S."/>
            <person name="Mehta T."/>
            <person name="Meldrim J."/>
            <person name="Meneus L."/>
            <person name="Mihai O."/>
            <person name="Mihalev A."/>
            <person name="Mihova T."/>
            <person name="Mittelman R."/>
            <person name="Mlenga V."/>
            <person name="Montmayeur A."/>
            <person name="Mulrain L."/>
            <person name="Navidi A."/>
            <person name="Naylor J."/>
            <person name="Negash T."/>
            <person name="Nguyen T."/>
            <person name="Nguyen N."/>
            <person name="Nicol R."/>
            <person name="Norbu C."/>
            <person name="Norbu N."/>
            <person name="Novod N."/>
            <person name="O'Neill B."/>
            <person name="Osman S."/>
            <person name="Markiewicz E."/>
            <person name="Oyono O.L."/>
            <person name="Patti C."/>
            <person name="Phunkhang P."/>
            <person name="Pierre F."/>
            <person name="Priest M."/>
            <person name="Raghuraman S."/>
            <person name="Rege F."/>
            <person name="Reyes R."/>
            <person name="Rise C."/>
            <person name="Rogov P."/>
            <person name="Ross K."/>
            <person name="Ryan E."/>
            <person name="Settipalli S."/>
            <person name="Shea T."/>
            <person name="Sherpa N."/>
            <person name="Shi L."/>
            <person name="Shih D."/>
            <person name="Sparrow T."/>
            <person name="Spaulding J."/>
            <person name="Stalker J."/>
            <person name="Stange-Thomann N."/>
            <person name="Stavropoulos S."/>
            <person name="Stone C."/>
            <person name="Strader C."/>
            <person name="Tesfaye S."/>
            <person name="Thomson T."/>
            <person name="Thoulutsang Y."/>
            <person name="Thoulutsang D."/>
            <person name="Topham K."/>
            <person name="Topping I."/>
            <person name="Tsamla T."/>
            <person name="Vassiliev H."/>
            <person name="Vo A."/>
            <person name="Wangchuk T."/>
            <person name="Wangdi T."/>
            <person name="Weiand M."/>
            <person name="Wilkinson J."/>
            <person name="Wilson A."/>
            <person name="Yadav S."/>
            <person name="Young G."/>
            <person name="Yu Q."/>
            <person name="Zembek L."/>
            <person name="Zhong D."/>
            <person name="Zimmer A."/>
            <person name="Zwirko Z."/>
            <person name="Jaffe D.B."/>
            <person name="Alvarez P."/>
            <person name="Brockman W."/>
            <person name="Butler J."/>
            <person name="Chin C."/>
            <person name="Gnerre S."/>
            <person name="Grabherr M."/>
            <person name="Kleber M."/>
            <person name="Mauceli E."/>
            <person name="MacCallum I."/>
        </authorList>
    </citation>
    <scope>NUCLEOTIDE SEQUENCE [LARGE SCALE GENOMIC DNA]</scope>
    <source>
        <strain evidence="4">Rob3c / Tucson 14021-0248.25</strain>
    </source>
</reference>
<dbReference type="Gene3D" id="3.30.540.10">
    <property type="entry name" value="Fructose-1,6-Bisphosphatase, subunit A, domain 1"/>
    <property type="match status" value="2"/>
</dbReference>
<accession>B4IAL6</accession>
<dbReference type="PRINTS" id="PR00377">
    <property type="entry name" value="IMPHPHTASES"/>
</dbReference>
<evidence type="ECO:0000256" key="1">
    <source>
        <dbReference type="ARBA" id="ARBA00009759"/>
    </source>
</evidence>
<organism evidence="4">
    <name type="scientific">Drosophila sechellia</name>
    <name type="common">Fruit fly</name>
    <dbReference type="NCBI Taxonomy" id="7238"/>
    <lineage>
        <taxon>Eukaryota</taxon>
        <taxon>Metazoa</taxon>
        <taxon>Ecdysozoa</taxon>
        <taxon>Arthropoda</taxon>
        <taxon>Hexapoda</taxon>
        <taxon>Insecta</taxon>
        <taxon>Pterygota</taxon>
        <taxon>Neoptera</taxon>
        <taxon>Endopterygota</taxon>
        <taxon>Diptera</taxon>
        <taxon>Brachycera</taxon>
        <taxon>Muscomorpha</taxon>
        <taxon>Ephydroidea</taxon>
        <taxon>Drosophilidae</taxon>
        <taxon>Drosophila</taxon>
        <taxon>Sophophora</taxon>
    </lineage>
</organism>
<dbReference type="Pfam" id="PF00459">
    <property type="entry name" value="Inositol_P"/>
    <property type="match status" value="2"/>
</dbReference>
<name>B4IAL6_DROSE</name>
<proteinExistence type="inferred from homology"/>
<dbReference type="AlphaFoldDB" id="B4IAL6"/>
<dbReference type="InterPro" id="IPR000760">
    <property type="entry name" value="Inositol_monophosphatase-like"/>
</dbReference>
<dbReference type="GO" id="GO:0006020">
    <property type="term" value="P:inositol metabolic process"/>
    <property type="evidence" value="ECO:0007669"/>
    <property type="project" value="TreeGrafter"/>
</dbReference>
<evidence type="ECO:0000313" key="4">
    <source>
        <dbReference type="Proteomes" id="UP000001292"/>
    </source>
</evidence>
<dbReference type="HOGENOM" id="CLU_044118_7_2_1"/>
<evidence type="ECO:0000256" key="2">
    <source>
        <dbReference type="PIRSR" id="PIRSR600760-2"/>
    </source>
</evidence>
<dbReference type="PANTHER" id="PTHR20854">
    <property type="entry name" value="INOSITOL MONOPHOSPHATASE"/>
    <property type="match status" value="1"/>
</dbReference>
<comment type="cofactor">
    <cofactor evidence="2">
        <name>Mg(2+)</name>
        <dbReference type="ChEBI" id="CHEBI:18420"/>
    </cofactor>
</comment>
<dbReference type="GO" id="GO:0008934">
    <property type="term" value="F:inositol monophosphate 1-phosphatase activity"/>
    <property type="evidence" value="ECO:0007669"/>
    <property type="project" value="TreeGrafter"/>
</dbReference>
<dbReference type="EMBL" id="CH480826">
    <property type="protein sequence ID" value="EDW44329.1"/>
    <property type="molecule type" value="Genomic_DNA"/>
</dbReference>